<protein>
    <recommendedName>
        <fullName evidence="6">tRNA(Ile)-lysidine synthase</fullName>
        <ecNumber evidence="6">6.3.4.19</ecNumber>
    </recommendedName>
    <alternativeName>
        <fullName evidence="6">tRNA(Ile)-2-lysyl-cytidine synthase</fullName>
    </alternativeName>
    <alternativeName>
        <fullName evidence="6">tRNA(Ile)-lysidine synthetase</fullName>
    </alternativeName>
</protein>
<dbReference type="PANTHER" id="PTHR43033">
    <property type="entry name" value="TRNA(ILE)-LYSIDINE SYNTHASE-RELATED"/>
    <property type="match status" value="1"/>
</dbReference>
<evidence type="ECO:0000256" key="1">
    <source>
        <dbReference type="ARBA" id="ARBA00022598"/>
    </source>
</evidence>
<dbReference type="CDD" id="cd01992">
    <property type="entry name" value="TilS_N"/>
    <property type="match status" value="1"/>
</dbReference>
<keyword evidence="3" id="KW-0547">Nucleotide-binding</keyword>
<name>A0A1B0RRX5_9FLOR</name>
<dbReference type="InterPro" id="IPR011063">
    <property type="entry name" value="TilS/TtcA_N"/>
</dbReference>
<dbReference type="HAMAP" id="MF_01161">
    <property type="entry name" value="tRNA_Ile_lys_synt"/>
    <property type="match status" value="1"/>
</dbReference>
<dbReference type="NCBIfam" id="TIGR02432">
    <property type="entry name" value="lysidine_TilS_N"/>
    <property type="match status" value="1"/>
</dbReference>
<geneLocation type="plastid" evidence="8"/>
<keyword evidence="4" id="KW-0067">ATP-binding</keyword>
<evidence type="ECO:0000256" key="3">
    <source>
        <dbReference type="ARBA" id="ARBA00022741"/>
    </source>
</evidence>
<evidence type="ECO:0000256" key="2">
    <source>
        <dbReference type="ARBA" id="ARBA00022694"/>
    </source>
</evidence>
<organism evidence="8">
    <name type="scientific">Campylaephora sungminbooi</name>
    <dbReference type="NCBI Taxonomy" id="1896769"/>
    <lineage>
        <taxon>Eukaryota</taxon>
        <taxon>Rhodophyta</taxon>
        <taxon>Florideophyceae</taxon>
        <taxon>Rhodymeniophycidae</taxon>
        <taxon>Ceramiales</taxon>
        <taxon>Ceramiaceae</taxon>
        <taxon>Campylaephora</taxon>
    </lineage>
</organism>
<dbReference type="SUPFAM" id="SSF82829">
    <property type="entry name" value="MesJ substrate recognition domain-like"/>
    <property type="match status" value="1"/>
</dbReference>
<keyword evidence="1 6" id="KW-0436">Ligase</keyword>
<comment type="similarity">
    <text evidence="6">Belongs to the tRNA(Ile)-lysidine synthase family.</text>
</comment>
<accession>A0A1B0RRX5</accession>
<dbReference type="SUPFAM" id="SSF52402">
    <property type="entry name" value="Adenine nucleotide alpha hydrolases-like"/>
    <property type="match status" value="1"/>
</dbReference>
<dbReference type="InterPro" id="IPR012094">
    <property type="entry name" value="tRNA_Ile_lys_synt"/>
</dbReference>
<comment type="caution">
    <text evidence="6">Lacks conserved residue(s) required for the propagation of feature annotation.</text>
</comment>
<evidence type="ECO:0000256" key="6">
    <source>
        <dbReference type="HAMAP-Rule" id="MF_01161"/>
    </source>
</evidence>
<comment type="function">
    <text evidence="6">Ligates lysine onto the cytidine present at position 34 of the AUA codon-specific tRNA(Ile) that contains the anticodon CAU, in an ATP-dependent manner. Cytidine is converted to lysidine, thus changing the amino acid specificity of the tRNA from methionine to isoleucine.</text>
</comment>
<evidence type="ECO:0000313" key="8">
    <source>
        <dbReference type="EMBL" id="AKU47510.1"/>
    </source>
</evidence>
<dbReference type="PANTHER" id="PTHR43033:SF1">
    <property type="entry name" value="TRNA(ILE)-LYSIDINE SYNTHASE-RELATED"/>
    <property type="match status" value="1"/>
</dbReference>
<evidence type="ECO:0000256" key="5">
    <source>
        <dbReference type="ARBA" id="ARBA00048539"/>
    </source>
</evidence>
<keyword evidence="8" id="KW-0934">Plastid</keyword>
<dbReference type="GO" id="GO:0006400">
    <property type="term" value="P:tRNA modification"/>
    <property type="evidence" value="ECO:0007669"/>
    <property type="project" value="UniProtKB-UniRule"/>
</dbReference>
<reference evidence="8" key="1">
    <citation type="journal article" date="2016" name="Bot. Marina">
        <title>Genomic and phylogenetic analysis of Ceramium cimbricum (Ceramiales, Rhodophyta) from the Atlantic and Pacific Oceans supports the naming of a new invasive Pacific entity Ceramium sungminbooi sp. nov.</title>
        <authorList>
            <person name="Hughey J.R."/>
            <person name="Boo G.H."/>
        </authorList>
    </citation>
    <scope>NUCLEOTIDE SEQUENCE</scope>
</reference>
<dbReference type="GO" id="GO:0032267">
    <property type="term" value="F:tRNA(Ile)-lysidine synthase activity"/>
    <property type="evidence" value="ECO:0007669"/>
    <property type="project" value="UniProtKB-EC"/>
</dbReference>
<proteinExistence type="inferred from homology"/>
<dbReference type="EC" id="6.3.4.19" evidence="6"/>
<evidence type="ECO:0000259" key="7">
    <source>
        <dbReference type="Pfam" id="PF01171"/>
    </source>
</evidence>
<dbReference type="GO" id="GO:0005524">
    <property type="term" value="F:ATP binding"/>
    <property type="evidence" value="ECO:0007669"/>
    <property type="project" value="UniProtKB-KW"/>
</dbReference>
<feature type="domain" description="tRNA(Ile)-lysidine/2-thiocytidine synthase N-terminal" evidence="7">
    <location>
        <begin position="28"/>
        <end position="206"/>
    </location>
</feature>
<dbReference type="Gene3D" id="3.40.50.620">
    <property type="entry name" value="HUPs"/>
    <property type="match status" value="1"/>
</dbReference>
<dbReference type="InterPro" id="IPR012795">
    <property type="entry name" value="tRNA_Ile_lys_synt_N"/>
</dbReference>
<comment type="catalytic activity">
    <reaction evidence="5 6">
        <text>cytidine(34) in tRNA(Ile2) + L-lysine + ATP = lysidine(34) in tRNA(Ile2) + AMP + diphosphate + H(+)</text>
        <dbReference type="Rhea" id="RHEA:43744"/>
        <dbReference type="Rhea" id="RHEA-COMP:10625"/>
        <dbReference type="Rhea" id="RHEA-COMP:10670"/>
        <dbReference type="ChEBI" id="CHEBI:15378"/>
        <dbReference type="ChEBI" id="CHEBI:30616"/>
        <dbReference type="ChEBI" id="CHEBI:32551"/>
        <dbReference type="ChEBI" id="CHEBI:33019"/>
        <dbReference type="ChEBI" id="CHEBI:82748"/>
        <dbReference type="ChEBI" id="CHEBI:83665"/>
        <dbReference type="ChEBI" id="CHEBI:456215"/>
        <dbReference type="EC" id="6.3.4.19"/>
    </reaction>
</comment>
<sequence>MNIYLYKRIIDKLKKIIIINKKYKKNFILVSISAGQDSIYLIKLLETIKTNFLGILKLEYIYIDHQWKKNSKSQIKHIINYLKCFNSSLYIYQIKKKCYSETQARANRYQILFNHAKINNNIIIITGHNLTDKIETFLQNLFKGTTIDGATSLSEYRKSINDFILFRPLINNSRNEIYWLCKTLYLPIWSDQTNYYYYITRNRLRYELLPYLKNYFSANIEKHLNSFLRISNIENEYLKQNTIKIYLITRHNEMIAINYTIIKLQHIAIQKRIFQLFSLYHFNQLFNKELIEKILFHLNSTPLKQSLYIQWNKNKYICIQEKWLYIH</sequence>
<dbReference type="Pfam" id="PF01171">
    <property type="entry name" value="ATP_bind_3"/>
    <property type="match status" value="1"/>
</dbReference>
<evidence type="ECO:0000256" key="4">
    <source>
        <dbReference type="ARBA" id="ARBA00022840"/>
    </source>
</evidence>
<dbReference type="EMBL" id="KR025491">
    <property type="protein sequence ID" value="AKU47510.1"/>
    <property type="molecule type" value="Genomic_DNA"/>
</dbReference>
<dbReference type="Gene3D" id="1.20.59.20">
    <property type="match status" value="1"/>
</dbReference>
<dbReference type="AlphaFoldDB" id="A0A1B0RRX5"/>
<dbReference type="RefSeq" id="YP_009300591.1">
    <property type="nucleotide sequence ID" value="NC_031211.1"/>
</dbReference>
<dbReference type="InterPro" id="IPR014729">
    <property type="entry name" value="Rossmann-like_a/b/a_fold"/>
</dbReference>
<dbReference type="GeneID" id="29078177"/>
<keyword evidence="2 6" id="KW-0819">tRNA processing</keyword>
<gene>
    <name evidence="8" type="primary">orf327</name>
    <name evidence="6" type="synonym">tilS</name>
</gene>